<evidence type="ECO:0000256" key="1">
    <source>
        <dbReference type="SAM" id="Phobius"/>
    </source>
</evidence>
<dbReference type="EMBL" id="CP045273">
    <property type="protein sequence ID" value="QJX80555.1"/>
    <property type="molecule type" value="Genomic_DNA"/>
</dbReference>
<sequence length="216" mass="24595">MLKELGAIIIGSIALFLTPYIGAYSIIIMMIVIELFATLGSKKTSGFSCLVGMFLCEGYFLYSGTGIVQLEYFIYVSVYLFFRYKGKEWFINNNVNGYLYLLFTLSVPIFLDFITDLMEIDMGILLFVTLYLGFMRMSDWILTSKFTVLLFAVIQITSAYQLDNFMIQDSMKIYFVAGIVLWTLMKWKTGGNANVSRVFEERAFGESSQGVHQGLS</sequence>
<name>A0A6M6EAG9_PRIMG</name>
<dbReference type="RefSeq" id="WP_171778549.1">
    <property type="nucleotide sequence ID" value="NZ_CP045273.1"/>
</dbReference>
<keyword evidence="1" id="KW-0472">Membrane</keyword>
<protein>
    <submittedName>
        <fullName evidence="2">Uncharacterized protein</fullName>
    </submittedName>
</protein>
<accession>A0A6M6EAG9</accession>
<dbReference type="AlphaFoldDB" id="A0A6M6EAG9"/>
<feature type="transmembrane region" description="Helical" evidence="1">
    <location>
        <begin position="94"/>
        <end position="111"/>
    </location>
</feature>
<keyword evidence="1" id="KW-0812">Transmembrane</keyword>
<proteinExistence type="predicted"/>
<feature type="transmembrane region" description="Helical" evidence="1">
    <location>
        <begin position="59"/>
        <end position="82"/>
    </location>
</feature>
<gene>
    <name evidence="2" type="ORF">FDZ14_31185</name>
</gene>
<keyword evidence="1" id="KW-1133">Transmembrane helix</keyword>
<reference evidence="2 3" key="1">
    <citation type="submission" date="2019-10" db="EMBL/GenBank/DDBJ databases">
        <title>Complete genome sequences for adaption low water activity.</title>
        <authorList>
            <person name="Zhao L."/>
            <person name="Zhong J."/>
        </authorList>
    </citation>
    <scope>NUCLEOTIDE SEQUENCE [LARGE SCALE GENOMIC DNA]</scope>
    <source>
        <strain evidence="2 3">FDU301</strain>
        <plasmid evidence="3">pfdu301a</plasmid>
    </source>
</reference>
<feature type="transmembrane region" description="Helical" evidence="1">
    <location>
        <begin position="7"/>
        <end position="39"/>
    </location>
</feature>
<geneLocation type="plasmid" evidence="3">
    <name>pfdu301a</name>
</geneLocation>
<dbReference type="Proteomes" id="UP000501076">
    <property type="component" value="Plasmid pFDU301A"/>
</dbReference>
<feature type="transmembrane region" description="Helical" evidence="1">
    <location>
        <begin position="146"/>
        <end position="165"/>
    </location>
</feature>
<keyword evidence="2" id="KW-0614">Plasmid</keyword>
<evidence type="ECO:0000313" key="3">
    <source>
        <dbReference type="Proteomes" id="UP000501076"/>
    </source>
</evidence>
<evidence type="ECO:0000313" key="2">
    <source>
        <dbReference type="EMBL" id="QJX80555.1"/>
    </source>
</evidence>
<organism evidence="2 3">
    <name type="scientific">Priestia megaterium</name>
    <name type="common">Bacillus megaterium</name>
    <dbReference type="NCBI Taxonomy" id="1404"/>
    <lineage>
        <taxon>Bacteria</taxon>
        <taxon>Bacillati</taxon>
        <taxon>Bacillota</taxon>
        <taxon>Bacilli</taxon>
        <taxon>Bacillales</taxon>
        <taxon>Bacillaceae</taxon>
        <taxon>Priestia</taxon>
    </lineage>
</organism>